<proteinExistence type="inferred from homology"/>
<evidence type="ECO:0000313" key="2">
    <source>
        <dbReference type="EMBL" id="KAK9760353.1"/>
    </source>
</evidence>
<evidence type="ECO:0000256" key="1">
    <source>
        <dbReference type="ARBA" id="ARBA00029464"/>
    </source>
</evidence>
<keyword evidence="3" id="KW-1185">Reference proteome</keyword>
<comment type="similarity">
    <text evidence="1">Belongs to the polyketide transferase af380 family.</text>
</comment>
<dbReference type="PANTHER" id="PTHR47751">
    <property type="entry name" value="SUPERFAMILY HYDROLASE, PUTATIVE (AFU_ORTHOLOGUE AFUA_2G16580)-RELATED"/>
    <property type="match status" value="1"/>
</dbReference>
<sequence length="112" mass="12323">MFAGTEDAIRCCSEEGIKVFEELSLVEGTKHTSYYSDGGESEGLSRYLEDPMQRVEDSKSAVSYLTTLNEVDPERIGVLGICVPAVQHKLMYESRLWPGSAQQTLVNCGGKV</sequence>
<organism evidence="2 3">
    <name type="scientific">Basidiobolus ranarum</name>
    <dbReference type="NCBI Taxonomy" id="34480"/>
    <lineage>
        <taxon>Eukaryota</taxon>
        <taxon>Fungi</taxon>
        <taxon>Fungi incertae sedis</taxon>
        <taxon>Zoopagomycota</taxon>
        <taxon>Entomophthoromycotina</taxon>
        <taxon>Basidiobolomycetes</taxon>
        <taxon>Basidiobolales</taxon>
        <taxon>Basidiobolaceae</taxon>
        <taxon>Basidiobolus</taxon>
    </lineage>
</organism>
<comment type="caution">
    <text evidence="2">The sequence shown here is derived from an EMBL/GenBank/DDBJ whole genome shotgun (WGS) entry which is preliminary data.</text>
</comment>
<dbReference type="Proteomes" id="UP001479436">
    <property type="component" value="Unassembled WGS sequence"/>
</dbReference>
<dbReference type="InterPro" id="IPR051411">
    <property type="entry name" value="Polyketide_trans_af380"/>
</dbReference>
<dbReference type="InterPro" id="IPR029058">
    <property type="entry name" value="AB_hydrolase_fold"/>
</dbReference>
<dbReference type="SUPFAM" id="SSF53474">
    <property type="entry name" value="alpha/beta-Hydrolases"/>
    <property type="match status" value="1"/>
</dbReference>
<dbReference type="EMBL" id="JASJQH010002236">
    <property type="protein sequence ID" value="KAK9760353.1"/>
    <property type="molecule type" value="Genomic_DNA"/>
</dbReference>
<name>A0ABR2WFR0_9FUNG</name>
<evidence type="ECO:0000313" key="3">
    <source>
        <dbReference type="Proteomes" id="UP001479436"/>
    </source>
</evidence>
<dbReference type="Gene3D" id="3.40.50.1820">
    <property type="entry name" value="alpha/beta hydrolase"/>
    <property type="match status" value="1"/>
</dbReference>
<reference evidence="2 3" key="1">
    <citation type="submission" date="2023-04" db="EMBL/GenBank/DDBJ databases">
        <title>Genome of Basidiobolus ranarum AG-B5.</title>
        <authorList>
            <person name="Stajich J.E."/>
            <person name="Carter-House D."/>
            <person name="Gryganskyi A."/>
        </authorList>
    </citation>
    <scope>NUCLEOTIDE SEQUENCE [LARGE SCALE GENOMIC DNA]</scope>
    <source>
        <strain evidence="2 3">AG-B5</strain>
    </source>
</reference>
<dbReference type="PANTHER" id="PTHR47751:SF1">
    <property type="entry name" value="SUPERFAMILY HYDROLASE, PUTATIVE (AFU_ORTHOLOGUE AFUA_2G16580)-RELATED"/>
    <property type="match status" value="1"/>
</dbReference>
<accession>A0ABR2WFR0</accession>
<protein>
    <submittedName>
        <fullName evidence="2">Uncharacterized protein</fullName>
    </submittedName>
</protein>
<gene>
    <name evidence="2" type="ORF">K7432_015713</name>
</gene>